<proteinExistence type="predicted"/>
<evidence type="ECO:0000313" key="3">
    <source>
        <dbReference type="Proteomes" id="UP001222325"/>
    </source>
</evidence>
<gene>
    <name evidence="2" type="ORF">B0H15DRAFT_244516</name>
</gene>
<protein>
    <recommendedName>
        <fullName evidence="4">Secreted protein</fullName>
    </recommendedName>
</protein>
<comment type="caution">
    <text evidence="2">The sequence shown here is derived from an EMBL/GenBank/DDBJ whole genome shotgun (WGS) entry which is preliminary data.</text>
</comment>
<feature type="chain" id="PRO_5042098716" description="Secreted protein" evidence="1">
    <location>
        <begin position="28"/>
        <end position="88"/>
    </location>
</feature>
<evidence type="ECO:0000313" key="2">
    <source>
        <dbReference type="EMBL" id="KAJ7090757.1"/>
    </source>
</evidence>
<accession>A0AAD6U6I4</accession>
<sequence>MLRSNMLWIRFLRPVLVLSLSFPRCDRVHLTSSTWHVNPRTAKFRGSELLLPLISSRTEAVSRLSYTHPYGRQIPCILHSYRSTLGLI</sequence>
<keyword evidence="3" id="KW-1185">Reference proteome</keyword>
<dbReference type="AlphaFoldDB" id="A0AAD6U6I4"/>
<reference evidence="2" key="1">
    <citation type="submission" date="2023-03" db="EMBL/GenBank/DDBJ databases">
        <title>Massive genome expansion in bonnet fungi (Mycena s.s.) driven by repeated elements and novel gene families across ecological guilds.</title>
        <authorList>
            <consortium name="Lawrence Berkeley National Laboratory"/>
            <person name="Harder C.B."/>
            <person name="Miyauchi S."/>
            <person name="Viragh M."/>
            <person name="Kuo A."/>
            <person name="Thoen E."/>
            <person name="Andreopoulos B."/>
            <person name="Lu D."/>
            <person name="Skrede I."/>
            <person name="Drula E."/>
            <person name="Henrissat B."/>
            <person name="Morin E."/>
            <person name="Kohler A."/>
            <person name="Barry K."/>
            <person name="LaButti K."/>
            <person name="Morin E."/>
            <person name="Salamov A."/>
            <person name="Lipzen A."/>
            <person name="Mereny Z."/>
            <person name="Hegedus B."/>
            <person name="Baldrian P."/>
            <person name="Stursova M."/>
            <person name="Weitz H."/>
            <person name="Taylor A."/>
            <person name="Grigoriev I.V."/>
            <person name="Nagy L.G."/>
            <person name="Martin F."/>
            <person name="Kauserud H."/>
        </authorList>
    </citation>
    <scope>NUCLEOTIDE SEQUENCE</scope>
    <source>
        <strain evidence="2">CBHHK173m</strain>
    </source>
</reference>
<dbReference type="EMBL" id="JARJCN010000021">
    <property type="protein sequence ID" value="KAJ7090757.1"/>
    <property type="molecule type" value="Genomic_DNA"/>
</dbReference>
<evidence type="ECO:0008006" key="4">
    <source>
        <dbReference type="Google" id="ProtNLM"/>
    </source>
</evidence>
<name>A0AAD6U6I4_9AGAR</name>
<evidence type="ECO:0000256" key="1">
    <source>
        <dbReference type="SAM" id="SignalP"/>
    </source>
</evidence>
<organism evidence="2 3">
    <name type="scientific">Mycena belliarum</name>
    <dbReference type="NCBI Taxonomy" id="1033014"/>
    <lineage>
        <taxon>Eukaryota</taxon>
        <taxon>Fungi</taxon>
        <taxon>Dikarya</taxon>
        <taxon>Basidiomycota</taxon>
        <taxon>Agaricomycotina</taxon>
        <taxon>Agaricomycetes</taxon>
        <taxon>Agaricomycetidae</taxon>
        <taxon>Agaricales</taxon>
        <taxon>Marasmiineae</taxon>
        <taxon>Mycenaceae</taxon>
        <taxon>Mycena</taxon>
    </lineage>
</organism>
<keyword evidence="1" id="KW-0732">Signal</keyword>
<feature type="signal peptide" evidence="1">
    <location>
        <begin position="1"/>
        <end position="27"/>
    </location>
</feature>
<dbReference type="Proteomes" id="UP001222325">
    <property type="component" value="Unassembled WGS sequence"/>
</dbReference>